<evidence type="ECO:0000313" key="1">
    <source>
        <dbReference type="EMBL" id="MBB3877931.1"/>
    </source>
</evidence>
<gene>
    <name evidence="1" type="ORF">GGR48_000334</name>
</gene>
<dbReference type="RefSeq" id="WP_206362538.1">
    <property type="nucleotide sequence ID" value="NZ_JACIDH010000001.1"/>
</dbReference>
<sequence length="170" mass="19059">MRILISEIRAALKIRLYMPAMISLFAVPDIAGAIEYPKDKNVDRYTRWFDEYVTPLEAGMDGQLAWMVRNALIHESAMNWRTSGFDTDRLLVMPPNPQNTGIHNISIIGPTTKPAHTVMLDKLAPAILSGAEEWLKAAEQSEEKRGRIDGMMQMRPNGMHPFIGGVPVIT</sequence>
<accession>A0A7W6AC01</accession>
<dbReference type="AlphaFoldDB" id="A0A7W6AC01"/>
<dbReference type="Proteomes" id="UP000538670">
    <property type="component" value="Unassembled WGS sequence"/>
</dbReference>
<comment type="caution">
    <text evidence="1">The sequence shown here is derived from an EMBL/GenBank/DDBJ whole genome shotgun (WGS) entry which is preliminary data.</text>
</comment>
<evidence type="ECO:0000313" key="2">
    <source>
        <dbReference type="Proteomes" id="UP000538670"/>
    </source>
</evidence>
<name>A0A7W6AC01_9SPHN</name>
<keyword evidence="2" id="KW-1185">Reference proteome</keyword>
<organism evidence="1 2">
    <name type="scientific">Sphingomonas pseudosanguinis</name>
    <dbReference type="NCBI Taxonomy" id="413712"/>
    <lineage>
        <taxon>Bacteria</taxon>
        <taxon>Pseudomonadati</taxon>
        <taxon>Pseudomonadota</taxon>
        <taxon>Alphaproteobacteria</taxon>
        <taxon>Sphingomonadales</taxon>
        <taxon>Sphingomonadaceae</taxon>
        <taxon>Sphingomonas</taxon>
    </lineage>
</organism>
<dbReference type="EMBL" id="JACIDH010000001">
    <property type="protein sequence ID" value="MBB3877931.1"/>
    <property type="molecule type" value="Genomic_DNA"/>
</dbReference>
<protein>
    <submittedName>
        <fullName evidence="1">Uncharacterized protein</fullName>
    </submittedName>
</protein>
<reference evidence="1 2" key="1">
    <citation type="submission" date="2020-08" db="EMBL/GenBank/DDBJ databases">
        <title>Genomic Encyclopedia of Type Strains, Phase IV (KMG-IV): sequencing the most valuable type-strain genomes for metagenomic binning, comparative biology and taxonomic classification.</title>
        <authorList>
            <person name="Goeker M."/>
        </authorList>
    </citation>
    <scope>NUCLEOTIDE SEQUENCE [LARGE SCALE GENOMIC DNA]</scope>
    <source>
        <strain evidence="1 2">DSM 19512</strain>
    </source>
</reference>
<proteinExistence type="predicted"/>